<sequence length="109" mass="13170">MLEENVARTILERMLLEREEYGQEIMNIIACKGLERIERPETYKQWQVRKERAGFRQLPLDQELVKVAEERVKSCYHKDFMIDDEDGQWLRQGWKGRVTYAMSSWKPAY</sequence>
<dbReference type="Proteomes" id="UP000288805">
    <property type="component" value="Unassembled WGS sequence"/>
</dbReference>
<accession>A0A438JX92</accession>
<dbReference type="Pfam" id="PF03514">
    <property type="entry name" value="GRAS"/>
    <property type="match status" value="1"/>
</dbReference>
<dbReference type="PANTHER" id="PTHR31636">
    <property type="entry name" value="OSJNBA0084A10.13 PROTEIN-RELATED"/>
    <property type="match status" value="1"/>
</dbReference>
<feature type="region of interest" description="SAW" evidence="3">
    <location>
        <begin position="30"/>
        <end position="106"/>
    </location>
</feature>
<keyword evidence="1" id="KW-0805">Transcription regulation</keyword>
<evidence type="ECO:0000256" key="2">
    <source>
        <dbReference type="ARBA" id="ARBA00023163"/>
    </source>
</evidence>
<protein>
    <submittedName>
        <fullName evidence="4">Scarecrow-like protein 9</fullName>
    </submittedName>
</protein>
<dbReference type="AlphaFoldDB" id="A0A438JX92"/>
<comment type="similarity">
    <text evidence="3">Belongs to the GRAS family.</text>
</comment>
<comment type="caution">
    <text evidence="4">The sequence shown here is derived from an EMBL/GenBank/DDBJ whole genome shotgun (WGS) entry which is preliminary data.</text>
</comment>
<proteinExistence type="inferred from homology"/>
<evidence type="ECO:0000256" key="1">
    <source>
        <dbReference type="ARBA" id="ARBA00023015"/>
    </source>
</evidence>
<reference evidence="4 5" key="1">
    <citation type="journal article" date="2018" name="PLoS Genet.">
        <title>Population sequencing reveals clonal diversity and ancestral inbreeding in the grapevine cultivar Chardonnay.</title>
        <authorList>
            <person name="Roach M.J."/>
            <person name="Johnson D.L."/>
            <person name="Bohlmann J."/>
            <person name="van Vuuren H.J."/>
            <person name="Jones S.J."/>
            <person name="Pretorius I.S."/>
            <person name="Schmidt S.A."/>
            <person name="Borneman A.R."/>
        </authorList>
    </citation>
    <scope>NUCLEOTIDE SEQUENCE [LARGE SCALE GENOMIC DNA]</scope>
    <source>
        <strain evidence="5">cv. Chardonnay</strain>
        <tissue evidence="4">Leaf</tissue>
    </source>
</reference>
<organism evidence="4 5">
    <name type="scientific">Vitis vinifera</name>
    <name type="common">Grape</name>
    <dbReference type="NCBI Taxonomy" id="29760"/>
    <lineage>
        <taxon>Eukaryota</taxon>
        <taxon>Viridiplantae</taxon>
        <taxon>Streptophyta</taxon>
        <taxon>Embryophyta</taxon>
        <taxon>Tracheophyta</taxon>
        <taxon>Spermatophyta</taxon>
        <taxon>Magnoliopsida</taxon>
        <taxon>eudicotyledons</taxon>
        <taxon>Gunneridae</taxon>
        <taxon>Pentapetalae</taxon>
        <taxon>rosids</taxon>
        <taxon>Vitales</taxon>
        <taxon>Vitaceae</taxon>
        <taxon>Viteae</taxon>
        <taxon>Vitis</taxon>
    </lineage>
</organism>
<gene>
    <name evidence="4" type="primary">SCL9_4</name>
    <name evidence="4" type="ORF">CK203_010181</name>
</gene>
<evidence type="ECO:0000256" key="3">
    <source>
        <dbReference type="PROSITE-ProRule" id="PRU01191"/>
    </source>
</evidence>
<name>A0A438JX92_VITVI</name>
<dbReference type="PROSITE" id="PS50985">
    <property type="entry name" value="GRAS"/>
    <property type="match status" value="1"/>
</dbReference>
<dbReference type="InterPro" id="IPR005202">
    <property type="entry name" value="TF_GRAS"/>
</dbReference>
<comment type="caution">
    <text evidence="3">Lacks conserved residue(s) required for the propagation of feature annotation.</text>
</comment>
<dbReference type="EMBL" id="QGNW01000023">
    <property type="protein sequence ID" value="RVX13577.1"/>
    <property type="molecule type" value="Genomic_DNA"/>
</dbReference>
<keyword evidence="2" id="KW-0804">Transcription</keyword>
<evidence type="ECO:0000313" key="5">
    <source>
        <dbReference type="Proteomes" id="UP000288805"/>
    </source>
</evidence>
<evidence type="ECO:0000313" key="4">
    <source>
        <dbReference type="EMBL" id="RVX13577.1"/>
    </source>
</evidence>